<dbReference type="EMBL" id="CP025012">
    <property type="protein sequence ID" value="AUW41293.1"/>
    <property type="molecule type" value="Genomic_DNA"/>
</dbReference>
<organism evidence="1 2">
    <name type="scientific">Rhizobium leguminosarum</name>
    <dbReference type="NCBI Taxonomy" id="384"/>
    <lineage>
        <taxon>Bacteria</taxon>
        <taxon>Pseudomonadati</taxon>
        <taxon>Pseudomonadota</taxon>
        <taxon>Alphaproteobacteria</taxon>
        <taxon>Hyphomicrobiales</taxon>
        <taxon>Rhizobiaceae</taxon>
        <taxon>Rhizobium/Agrobacterium group</taxon>
        <taxon>Rhizobium</taxon>
    </lineage>
</organism>
<proteinExistence type="predicted"/>
<gene>
    <name evidence="1" type="ORF">CUJ84_Chr000892</name>
</gene>
<accession>A0A2K9YZ81</accession>
<dbReference type="AlphaFoldDB" id="A0A2K9YZ81"/>
<dbReference type="Proteomes" id="UP000238523">
    <property type="component" value="Chromosome"/>
</dbReference>
<protein>
    <submittedName>
        <fullName evidence="1">Uncharacterized protein</fullName>
    </submittedName>
</protein>
<evidence type="ECO:0000313" key="2">
    <source>
        <dbReference type="Proteomes" id="UP000238523"/>
    </source>
</evidence>
<reference evidence="1 2" key="1">
    <citation type="submission" date="2017-11" db="EMBL/GenBank/DDBJ databases">
        <title>Complete genome of Rhizobium leguminosarum Norway, an ineffective micro-symbiont.</title>
        <authorList>
            <person name="Hoffrichter A."/>
            <person name="Liang J."/>
            <person name="Brachmann A."/>
            <person name="Marin M."/>
        </authorList>
    </citation>
    <scope>NUCLEOTIDE SEQUENCE [LARGE SCALE GENOMIC DNA]</scope>
    <source>
        <strain evidence="1 2">Norway</strain>
    </source>
</reference>
<name>A0A2K9YZ81_RHILE</name>
<sequence length="48" mass="5066">MSAAATRSGSGRIDQSQKMTVVVIQIADSNLICSPLEIPPIQDKINPA</sequence>
<evidence type="ECO:0000313" key="1">
    <source>
        <dbReference type="EMBL" id="AUW41293.1"/>
    </source>
</evidence>